<feature type="domain" description="Enoyl reductase (ER)" evidence="1">
    <location>
        <begin position="12"/>
        <end position="331"/>
    </location>
</feature>
<dbReference type="Gene3D" id="3.40.50.720">
    <property type="entry name" value="NAD(P)-binding Rossmann-like Domain"/>
    <property type="match status" value="1"/>
</dbReference>
<dbReference type="PANTHER" id="PTHR45033">
    <property type="match status" value="1"/>
</dbReference>
<dbReference type="SUPFAM" id="SSF51735">
    <property type="entry name" value="NAD(P)-binding Rossmann-fold domains"/>
    <property type="match status" value="1"/>
</dbReference>
<dbReference type="EMBL" id="CP003345">
    <property type="protein sequence ID" value="AFM04948.1"/>
    <property type="molecule type" value="Genomic_DNA"/>
</dbReference>
<dbReference type="PATRIC" id="fig|880071.3.peg.2574"/>
<dbReference type="Proteomes" id="UP000006054">
    <property type="component" value="Chromosome"/>
</dbReference>
<sequence>MLALRLLEKDNSHTDRIQLQDIKTPEPKENEVLIQMQTAALNRRDQWIREGLYPGIRPATLGSDGCGIVVKTGKNAEKWESKTVIINPNNNWGDDERHQSADYHILGMPTDGTFAEFLCVNQDRLVLKPKSLSLEEAAALPLAGLTAFRSAFYHGGIQKGSKVLISGAGGGVAQFAFQFAVAAGAKVFVTSGDDEKLERLEEMGAAGIVNYKDPDWNKQLKDKAGSFDCAIDSAGGETFAEIIKLLGRSGRIVFYGATLGLPQKIDLYRMFFNQIRIQGSTMGSDKEFVEMVNFVEKHKIKPIIGSITPFSDIISAFDTMKDGEGFGKLVVSMR</sequence>
<dbReference type="InterPro" id="IPR013154">
    <property type="entry name" value="ADH-like_N"/>
</dbReference>
<protein>
    <submittedName>
        <fullName evidence="2">Zn-dependent oxidoreductase, NADPH:quinone reductase</fullName>
    </submittedName>
</protein>
<keyword evidence="3" id="KW-1185">Reference proteome</keyword>
<evidence type="ECO:0000313" key="2">
    <source>
        <dbReference type="EMBL" id="AFM04948.1"/>
    </source>
</evidence>
<dbReference type="STRING" id="880071.Fleli_2585"/>
<dbReference type="InterPro" id="IPR020843">
    <property type="entry name" value="ER"/>
</dbReference>
<gene>
    <name evidence="2" type="ordered locus">Fleli_2585</name>
</gene>
<dbReference type="InterPro" id="IPR013149">
    <property type="entry name" value="ADH-like_C"/>
</dbReference>
<accession>I4ALW3</accession>
<proteinExistence type="predicted"/>
<dbReference type="AlphaFoldDB" id="I4ALW3"/>
<dbReference type="OrthoDB" id="9787435at2"/>
<dbReference type="eggNOG" id="COG0604">
    <property type="taxonomic scope" value="Bacteria"/>
</dbReference>
<name>I4ALW3_BERLS</name>
<dbReference type="SMART" id="SM00829">
    <property type="entry name" value="PKS_ER"/>
    <property type="match status" value="1"/>
</dbReference>
<evidence type="ECO:0000313" key="3">
    <source>
        <dbReference type="Proteomes" id="UP000006054"/>
    </source>
</evidence>
<dbReference type="HOGENOM" id="CLU_026673_3_4_10"/>
<dbReference type="InterPro" id="IPR011032">
    <property type="entry name" value="GroES-like_sf"/>
</dbReference>
<evidence type="ECO:0000259" key="1">
    <source>
        <dbReference type="SMART" id="SM00829"/>
    </source>
</evidence>
<dbReference type="Gene3D" id="3.90.180.10">
    <property type="entry name" value="Medium-chain alcohol dehydrogenases, catalytic domain"/>
    <property type="match status" value="1"/>
</dbReference>
<dbReference type="InterPro" id="IPR052711">
    <property type="entry name" value="Zinc_ADH-like"/>
</dbReference>
<dbReference type="PANTHER" id="PTHR45033:SF3">
    <property type="entry name" value="DEHYDROGENASE, PUTATIVE (AFU_ORTHOLOGUE AFUA_2G13270)-RELATED"/>
    <property type="match status" value="1"/>
</dbReference>
<reference evidence="3" key="1">
    <citation type="submission" date="2012-06" db="EMBL/GenBank/DDBJ databases">
        <title>The complete genome of Flexibacter litoralis DSM 6794.</title>
        <authorList>
            <person name="Lucas S."/>
            <person name="Copeland A."/>
            <person name="Lapidus A."/>
            <person name="Glavina del Rio T."/>
            <person name="Dalin E."/>
            <person name="Tice H."/>
            <person name="Bruce D."/>
            <person name="Goodwin L."/>
            <person name="Pitluck S."/>
            <person name="Peters L."/>
            <person name="Ovchinnikova G."/>
            <person name="Lu M."/>
            <person name="Kyrpides N."/>
            <person name="Mavromatis K."/>
            <person name="Ivanova N."/>
            <person name="Brettin T."/>
            <person name="Detter J.C."/>
            <person name="Han C."/>
            <person name="Larimer F."/>
            <person name="Land M."/>
            <person name="Hauser L."/>
            <person name="Markowitz V."/>
            <person name="Cheng J.-F."/>
            <person name="Hugenholtz P."/>
            <person name="Woyke T."/>
            <person name="Wu D."/>
            <person name="Spring S."/>
            <person name="Lang E."/>
            <person name="Kopitz M."/>
            <person name="Brambilla E."/>
            <person name="Klenk H.-P."/>
            <person name="Eisen J.A."/>
        </authorList>
    </citation>
    <scope>NUCLEOTIDE SEQUENCE [LARGE SCALE GENOMIC DNA]</scope>
    <source>
        <strain evidence="3">ATCC 23117 / DSM 6794 / NBRC 15988 / NCIMB 1366 / Sio-4</strain>
    </source>
</reference>
<dbReference type="RefSeq" id="WP_014798385.1">
    <property type="nucleotide sequence ID" value="NC_018018.1"/>
</dbReference>
<dbReference type="GO" id="GO:0016491">
    <property type="term" value="F:oxidoreductase activity"/>
    <property type="evidence" value="ECO:0007669"/>
    <property type="project" value="InterPro"/>
</dbReference>
<dbReference type="InterPro" id="IPR036291">
    <property type="entry name" value="NAD(P)-bd_dom_sf"/>
</dbReference>
<dbReference type="SUPFAM" id="SSF50129">
    <property type="entry name" value="GroES-like"/>
    <property type="match status" value="1"/>
</dbReference>
<dbReference type="Pfam" id="PF08240">
    <property type="entry name" value="ADH_N"/>
    <property type="match status" value="1"/>
</dbReference>
<organism evidence="2 3">
    <name type="scientific">Bernardetia litoralis (strain ATCC 23117 / DSM 6794 / NBRC 15988 / NCIMB 1366 / Fx l1 / Sio-4)</name>
    <name type="common">Flexibacter litoralis</name>
    <dbReference type="NCBI Taxonomy" id="880071"/>
    <lineage>
        <taxon>Bacteria</taxon>
        <taxon>Pseudomonadati</taxon>
        <taxon>Bacteroidota</taxon>
        <taxon>Cytophagia</taxon>
        <taxon>Cytophagales</taxon>
        <taxon>Bernardetiaceae</taxon>
        <taxon>Bernardetia</taxon>
    </lineage>
</organism>
<dbReference type="Pfam" id="PF00107">
    <property type="entry name" value="ADH_zinc_N"/>
    <property type="match status" value="1"/>
</dbReference>
<dbReference type="KEGG" id="fli:Fleli_2585"/>